<gene>
    <name evidence="1" type="ORF">NC99_11260</name>
</gene>
<comment type="caution">
    <text evidence="1">The sequence shown here is derived from an EMBL/GenBank/DDBJ whole genome shotgun (WGS) entry which is preliminary data.</text>
</comment>
<dbReference type="STRING" id="1409788.NC99_11260"/>
<dbReference type="AlphaFoldDB" id="A0A0L8VCF8"/>
<evidence type="ECO:0000313" key="2">
    <source>
        <dbReference type="Proteomes" id="UP000036958"/>
    </source>
</evidence>
<name>A0A0L8VCF8_9BACT</name>
<dbReference type="Proteomes" id="UP000036958">
    <property type="component" value="Unassembled WGS sequence"/>
</dbReference>
<accession>A0A0L8VCF8</accession>
<dbReference type="EMBL" id="LGIA01000048">
    <property type="protein sequence ID" value="KOH46058.1"/>
    <property type="molecule type" value="Genomic_DNA"/>
</dbReference>
<keyword evidence="2" id="KW-1185">Reference proteome</keyword>
<protein>
    <submittedName>
        <fullName evidence="1">Uncharacterized protein</fullName>
    </submittedName>
</protein>
<proteinExistence type="predicted"/>
<evidence type="ECO:0000313" key="1">
    <source>
        <dbReference type="EMBL" id="KOH46058.1"/>
    </source>
</evidence>
<sequence>MQQRWFELDGSLTNSHSPIQSFLNKAGLFMFIGQNLF</sequence>
<reference evidence="2" key="1">
    <citation type="submission" date="2015-07" db="EMBL/GenBank/DDBJ databases">
        <title>Genome sequencing of Sunxiuqinia dokdonensis strain SK.</title>
        <authorList>
            <person name="Ahn S."/>
            <person name="Kim B.-C."/>
        </authorList>
    </citation>
    <scope>NUCLEOTIDE SEQUENCE [LARGE SCALE GENOMIC DNA]</scope>
    <source>
        <strain evidence="2">SK</strain>
    </source>
</reference>
<organism evidence="1 2">
    <name type="scientific">Sunxiuqinia dokdonensis</name>
    <dbReference type="NCBI Taxonomy" id="1409788"/>
    <lineage>
        <taxon>Bacteria</taxon>
        <taxon>Pseudomonadati</taxon>
        <taxon>Bacteroidota</taxon>
        <taxon>Bacteroidia</taxon>
        <taxon>Marinilabiliales</taxon>
        <taxon>Prolixibacteraceae</taxon>
        <taxon>Sunxiuqinia</taxon>
    </lineage>
</organism>